<dbReference type="InterPro" id="IPR009348">
    <property type="entry name" value="NPR2-like"/>
</dbReference>
<keyword evidence="4" id="KW-1185">Reference proteome</keyword>
<gene>
    <name evidence="3" type="primary">NPR2</name>
    <name evidence="3" type="ORF">PICST_39691</name>
</gene>
<evidence type="ECO:0000313" key="3">
    <source>
        <dbReference type="EMBL" id="EAZ63028.2"/>
    </source>
</evidence>
<evidence type="ECO:0000313" key="4">
    <source>
        <dbReference type="Proteomes" id="UP000002258"/>
    </source>
</evidence>
<evidence type="ECO:0000256" key="2">
    <source>
        <dbReference type="SAM" id="MobiDB-lite"/>
    </source>
</evidence>
<dbReference type="GO" id="GO:0015840">
    <property type="term" value="P:urea transport"/>
    <property type="evidence" value="ECO:0007669"/>
    <property type="project" value="EnsemblFungi"/>
</dbReference>
<organism evidence="3 4">
    <name type="scientific">Scheffersomyces stipitis (strain ATCC 58785 / CBS 6054 / NBRC 10063 / NRRL Y-11545)</name>
    <name type="common">Yeast</name>
    <name type="synonym">Pichia stipitis</name>
    <dbReference type="NCBI Taxonomy" id="322104"/>
    <lineage>
        <taxon>Eukaryota</taxon>
        <taxon>Fungi</taxon>
        <taxon>Dikarya</taxon>
        <taxon>Ascomycota</taxon>
        <taxon>Saccharomycotina</taxon>
        <taxon>Pichiomycetes</taxon>
        <taxon>Debaryomycetaceae</taxon>
        <taxon>Scheffersomyces</taxon>
    </lineage>
</organism>
<dbReference type="PANTHER" id="PTHR12991:SF10">
    <property type="entry name" value="GATOR COMPLEX PROTEIN NPRL2"/>
    <property type="match status" value="1"/>
</dbReference>
<dbReference type="GeneID" id="4851671"/>
<dbReference type="STRING" id="322104.A3GHC2"/>
<dbReference type="GO" id="GO:2000785">
    <property type="term" value="P:regulation of autophagosome assembly"/>
    <property type="evidence" value="ECO:0007669"/>
    <property type="project" value="EnsemblFungi"/>
</dbReference>
<dbReference type="GO" id="GO:0015824">
    <property type="term" value="P:proline transport"/>
    <property type="evidence" value="ECO:0007669"/>
    <property type="project" value="EnsemblFungi"/>
</dbReference>
<dbReference type="GO" id="GO:0005096">
    <property type="term" value="F:GTPase activator activity"/>
    <property type="evidence" value="ECO:0007669"/>
    <property type="project" value="TreeGrafter"/>
</dbReference>
<accession>A3GHC2</accession>
<dbReference type="GO" id="GO:0006995">
    <property type="term" value="P:cellular response to nitrogen starvation"/>
    <property type="evidence" value="ECO:0007669"/>
    <property type="project" value="EnsemblFungi"/>
</dbReference>
<dbReference type="AlphaFoldDB" id="A3GHC2"/>
<evidence type="ECO:0000256" key="1">
    <source>
        <dbReference type="ARBA" id="ARBA00008433"/>
    </source>
</evidence>
<dbReference type="GO" id="GO:0034198">
    <property type="term" value="P:cellular response to amino acid starvation"/>
    <property type="evidence" value="ECO:0007669"/>
    <property type="project" value="EnsemblFungi"/>
</dbReference>
<dbReference type="Pfam" id="PF06218">
    <property type="entry name" value="NPR2"/>
    <property type="match status" value="1"/>
</dbReference>
<dbReference type="OMA" id="IDVNWDP"/>
<reference evidence="3 4" key="1">
    <citation type="journal article" date="2007" name="Nat. Biotechnol.">
        <title>Genome sequence of the lignocellulose-bioconverting and xylose-fermenting yeast Pichia stipitis.</title>
        <authorList>
            <person name="Jeffries T.W."/>
            <person name="Grigoriev I.V."/>
            <person name="Grimwood J."/>
            <person name="Laplaza J.M."/>
            <person name="Aerts A."/>
            <person name="Salamov A."/>
            <person name="Schmutz J."/>
            <person name="Lindquist E."/>
            <person name="Dehal P."/>
            <person name="Shapiro H."/>
            <person name="Jin Y.S."/>
            <person name="Passoth V."/>
            <person name="Richardson P.M."/>
        </authorList>
    </citation>
    <scope>NUCLEOTIDE SEQUENCE [LARGE SCALE GENOMIC DNA]</scope>
    <source>
        <strain evidence="4">ATCC 58785 / CBS 6054 / NBRC 10063 / NRRL Y-11545</strain>
    </source>
</reference>
<dbReference type="FunCoup" id="A3GHC2">
    <property type="interactions" value="207"/>
</dbReference>
<dbReference type="PANTHER" id="PTHR12991">
    <property type="entry name" value="NITROGEN PERMEASE REGULATOR 2/TUMOR SUPPRESSOR CANDIDATE 4"/>
    <property type="match status" value="1"/>
</dbReference>
<comment type="similarity">
    <text evidence="1">Belongs to the NPR2 family.</text>
</comment>
<sequence length="588" mass="67049">MENSDGFIPIAAIFYAVFHPTQGTKIVHQVPEGSISTIHERANTLFNFDTVKNYVIPKPHLCNKLISFKINKFKVIGYPVNIENDQYSRNSFNFNFCFVFPYDIGDVTPYEPAIRRMGKMFQVLEEQNFMLSKLDKDNSFFKKSNVSNATANTNIHMNTPGYSKTKRINLSSIESLINQIYQDLNNYSECCIPLDSANSVDIKLFPILPPPINIKAFQVPIATVKLNSLVDVNWDPTMIKILPYINGLNSVKKISELADANYVLTKQCIQHLMHYKCIEIIDIFQFGNIYAPTNHIGSFLKSNAKMAEECQAYVITSDVNYDTSSFSNTPNNSPFNTLNNNSPYGGSLLKRMNPVYEHSASKGAITVKVPSKATLFYLYRSLNQGQTVKEWYIQHRKLLVNVDIRRFINFGVLRGIIYRVHTYPILNSITRLIENNDEEQYAKLVDIIRKKHRPRKKEVLSRPKSSEGNLLKTRVNEQVLKTSQGKTKRKVSFNKPQKVKPLNDIILESDNEGDSDSDFSDGGSSNTSYHSEDELDSDEIEEERDMINLIKMLKGYQCFDSICTELQKSRAEVEADIEKIGSYSVLNG</sequence>
<dbReference type="GO" id="GO:0010508">
    <property type="term" value="P:positive regulation of autophagy"/>
    <property type="evidence" value="ECO:0007669"/>
    <property type="project" value="EnsemblFungi"/>
</dbReference>
<comment type="caution">
    <text evidence="3">The sequence shown here is derived from an EMBL/GenBank/DDBJ whole genome shotgun (WGS) entry which is preliminary data.</text>
</comment>
<protein>
    <submittedName>
        <fullName evidence="3">Nitrogen permease regulator 2</fullName>
    </submittedName>
</protein>
<dbReference type="Proteomes" id="UP000002258">
    <property type="component" value="Chromosome 1"/>
</dbReference>
<feature type="region of interest" description="Disordered" evidence="2">
    <location>
        <begin position="510"/>
        <end position="540"/>
    </location>
</feature>
<dbReference type="eggNOG" id="KOG3789">
    <property type="taxonomic scope" value="Eukaryota"/>
</dbReference>
<dbReference type="GO" id="GO:1904262">
    <property type="term" value="P:negative regulation of TORC1 signaling"/>
    <property type="evidence" value="ECO:0007669"/>
    <property type="project" value="EnsemblFungi"/>
</dbReference>
<dbReference type="OrthoDB" id="338854at2759"/>
<name>A3GHC2_PICST</name>
<dbReference type="KEGG" id="pic:PICST_39691"/>
<dbReference type="GO" id="GO:0009410">
    <property type="term" value="P:response to xenobiotic stimulus"/>
    <property type="evidence" value="ECO:0007669"/>
    <property type="project" value="EnsemblFungi"/>
</dbReference>
<feature type="compositionally biased region" description="Acidic residues" evidence="2">
    <location>
        <begin position="510"/>
        <end position="519"/>
    </location>
</feature>
<dbReference type="GO" id="GO:0005774">
    <property type="term" value="C:vacuolar membrane"/>
    <property type="evidence" value="ECO:0007669"/>
    <property type="project" value="TreeGrafter"/>
</dbReference>
<dbReference type="EMBL" id="AAVQ01000002">
    <property type="protein sequence ID" value="EAZ63028.2"/>
    <property type="molecule type" value="Genomic_DNA"/>
</dbReference>
<dbReference type="GO" id="GO:1990130">
    <property type="term" value="C:GATOR1 complex"/>
    <property type="evidence" value="ECO:0007669"/>
    <property type="project" value="EnsemblFungi"/>
</dbReference>
<dbReference type="InParanoid" id="A3GHC2"/>
<proteinExistence type="inferred from homology"/>
<dbReference type="RefSeq" id="XP_001387051.2">
    <property type="nucleotide sequence ID" value="XM_001387014.1"/>
</dbReference>
<dbReference type="HOGENOM" id="CLU_014995_3_0_1"/>